<accession>A0A5A7QW43</accession>
<gene>
    <name evidence="3" type="ORF">STAS_25242</name>
</gene>
<dbReference type="InterPro" id="IPR001810">
    <property type="entry name" value="F-box_dom"/>
</dbReference>
<dbReference type="SUPFAM" id="SSF52047">
    <property type="entry name" value="RNI-like"/>
    <property type="match status" value="2"/>
</dbReference>
<dbReference type="Pfam" id="PF00646">
    <property type="entry name" value="F-box"/>
    <property type="match status" value="1"/>
</dbReference>
<sequence>MRFSWLPLQKLSRYGADPVFKIILVARARGIQPETQSKPNKRDKFLSVISKTLFTTNSSLQFSFLLRDKTPSEGARRPTVYKQNLAKGILMPLDMKKNCDKRHRAETAATSPAIGRVAPPRDGFPLPDAITVGEIFRRLELESLCTLACVCRPLRSMASQALAALPSLDLSAFSPDGELVRLMVPRLGAVTSVTIDCLHLDDCSIASILGPHIRELSLLKGASLSYHVLASIGEKCPNLRVLILELAGDCSPEILKRYLVRMLGNLLFLENLSIKVRVMERDPCDLSCADLPLPESLKFLKLQPVNERDTCQFLEKFSDKRGIQRKTTINCITKLSLVLNVISDTLTFSIASSLSLLTELDLEDRPFSEPKLPHDLTNNGLLSLGSCKNLTHLSIIRSRFHYPVSFKRINDMGLMVLAGSCGALESVRLGGFSKVTDAGFSYLTQTCRGLKSLEIRNAPLLSDLAFHDTFRVLSRLVELRLRSCNLITSEATSELASSPTLEVLDTSSCRSMADRCLDYVSNISTLTSINLGGADITDSGLLRYLRKGDLPLTNLCLRGCSRVTDRGIIALLDDGLKMKKTLLSLDVGHMPGMSDRGFFGIMARADALTELSMRYCFHVTDASFEALASGRREGKSVLRRLDICHCVRFSGRFVKLMERPFFRGLRWLGAGGTCLVGKRDFEAVCEMRPWLTVCFEDCEIGCQDGWQYHKYNSRN</sequence>
<dbReference type="AlphaFoldDB" id="A0A5A7QW43"/>
<dbReference type="Gene3D" id="3.80.10.10">
    <property type="entry name" value="Ribonuclease Inhibitor"/>
    <property type="match status" value="2"/>
</dbReference>
<dbReference type="Proteomes" id="UP000325081">
    <property type="component" value="Unassembled WGS sequence"/>
</dbReference>
<feature type="domain" description="F-box/LRR-repeat protein 15-like leucin rich repeat" evidence="2">
    <location>
        <begin position="168"/>
        <end position="704"/>
    </location>
</feature>
<dbReference type="InterPro" id="IPR036047">
    <property type="entry name" value="F-box-like_dom_sf"/>
</dbReference>
<reference evidence="4" key="1">
    <citation type="journal article" date="2019" name="Curr. Biol.">
        <title>Genome Sequence of Striga asiatica Provides Insight into the Evolution of Plant Parasitism.</title>
        <authorList>
            <person name="Yoshida S."/>
            <person name="Kim S."/>
            <person name="Wafula E.K."/>
            <person name="Tanskanen J."/>
            <person name="Kim Y.M."/>
            <person name="Honaas L."/>
            <person name="Yang Z."/>
            <person name="Spallek T."/>
            <person name="Conn C.E."/>
            <person name="Ichihashi Y."/>
            <person name="Cheong K."/>
            <person name="Cui S."/>
            <person name="Der J.P."/>
            <person name="Gundlach H."/>
            <person name="Jiao Y."/>
            <person name="Hori C."/>
            <person name="Ishida J.K."/>
            <person name="Kasahara H."/>
            <person name="Kiba T."/>
            <person name="Kim M.S."/>
            <person name="Koo N."/>
            <person name="Laohavisit A."/>
            <person name="Lee Y.H."/>
            <person name="Lumba S."/>
            <person name="McCourt P."/>
            <person name="Mortimer J.C."/>
            <person name="Mutuku J.M."/>
            <person name="Nomura T."/>
            <person name="Sasaki-Sekimoto Y."/>
            <person name="Seto Y."/>
            <person name="Wang Y."/>
            <person name="Wakatake T."/>
            <person name="Sakakibara H."/>
            <person name="Demura T."/>
            <person name="Yamaguchi S."/>
            <person name="Yoneyama K."/>
            <person name="Manabe R.I."/>
            <person name="Nelson D.C."/>
            <person name="Schulman A.H."/>
            <person name="Timko M.P."/>
            <person name="dePamphilis C.W."/>
            <person name="Choi D."/>
            <person name="Shirasu K."/>
        </authorList>
    </citation>
    <scope>NUCLEOTIDE SEQUENCE [LARGE SCALE GENOMIC DNA]</scope>
    <source>
        <strain evidence="4">cv. UVA1</strain>
    </source>
</reference>
<dbReference type="PANTHER" id="PTHR13318">
    <property type="entry name" value="PARTNER OF PAIRED, ISOFORM B-RELATED"/>
    <property type="match status" value="1"/>
</dbReference>
<evidence type="ECO:0000259" key="1">
    <source>
        <dbReference type="Pfam" id="PF00646"/>
    </source>
</evidence>
<dbReference type="CDD" id="cd09917">
    <property type="entry name" value="F-box_SF"/>
    <property type="match status" value="1"/>
</dbReference>
<keyword evidence="4" id="KW-1185">Reference proteome</keyword>
<feature type="domain" description="F-box" evidence="1">
    <location>
        <begin position="134"/>
        <end position="158"/>
    </location>
</feature>
<protein>
    <submittedName>
        <fullName evidence="3">F-box family protein</fullName>
    </submittedName>
</protein>
<proteinExistence type="predicted"/>
<name>A0A5A7QW43_STRAF</name>
<evidence type="ECO:0000313" key="4">
    <source>
        <dbReference type="Proteomes" id="UP000325081"/>
    </source>
</evidence>
<dbReference type="SUPFAM" id="SSF81383">
    <property type="entry name" value="F-box domain"/>
    <property type="match status" value="1"/>
</dbReference>
<dbReference type="InterPro" id="IPR006553">
    <property type="entry name" value="Leu-rich_rpt_Cys-con_subtyp"/>
</dbReference>
<dbReference type="EMBL" id="BKCP01008181">
    <property type="protein sequence ID" value="GER48091.1"/>
    <property type="molecule type" value="Genomic_DNA"/>
</dbReference>
<evidence type="ECO:0000313" key="3">
    <source>
        <dbReference type="EMBL" id="GER48091.1"/>
    </source>
</evidence>
<dbReference type="PANTHER" id="PTHR13318:SF190">
    <property type="entry name" value="PARTNER OF PAIRED, ISOFORM B"/>
    <property type="match status" value="1"/>
</dbReference>
<comment type="caution">
    <text evidence="3">The sequence shown here is derived from an EMBL/GenBank/DDBJ whole genome shotgun (WGS) entry which is preliminary data.</text>
</comment>
<organism evidence="3 4">
    <name type="scientific">Striga asiatica</name>
    <name type="common">Asiatic witchweed</name>
    <name type="synonym">Buchnera asiatica</name>
    <dbReference type="NCBI Taxonomy" id="4170"/>
    <lineage>
        <taxon>Eukaryota</taxon>
        <taxon>Viridiplantae</taxon>
        <taxon>Streptophyta</taxon>
        <taxon>Embryophyta</taxon>
        <taxon>Tracheophyta</taxon>
        <taxon>Spermatophyta</taxon>
        <taxon>Magnoliopsida</taxon>
        <taxon>eudicotyledons</taxon>
        <taxon>Gunneridae</taxon>
        <taxon>Pentapetalae</taxon>
        <taxon>asterids</taxon>
        <taxon>lamiids</taxon>
        <taxon>Lamiales</taxon>
        <taxon>Orobanchaceae</taxon>
        <taxon>Buchnereae</taxon>
        <taxon>Striga</taxon>
    </lineage>
</organism>
<dbReference type="OrthoDB" id="2585512at2759"/>
<dbReference type="InterPro" id="IPR032675">
    <property type="entry name" value="LRR_dom_sf"/>
</dbReference>
<dbReference type="InterPro" id="IPR057207">
    <property type="entry name" value="FBXL15_LRR"/>
</dbReference>
<dbReference type="GO" id="GO:0019005">
    <property type="term" value="C:SCF ubiquitin ligase complex"/>
    <property type="evidence" value="ECO:0007669"/>
    <property type="project" value="TreeGrafter"/>
</dbReference>
<dbReference type="SMART" id="SM00367">
    <property type="entry name" value="LRR_CC"/>
    <property type="match status" value="6"/>
</dbReference>
<dbReference type="Pfam" id="PF25372">
    <property type="entry name" value="DUF7885"/>
    <property type="match status" value="1"/>
</dbReference>
<dbReference type="GO" id="GO:0031146">
    <property type="term" value="P:SCF-dependent proteasomal ubiquitin-dependent protein catabolic process"/>
    <property type="evidence" value="ECO:0007669"/>
    <property type="project" value="TreeGrafter"/>
</dbReference>
<evidence type="ECO:0000259" key="2">
    <source>
        <dbReference type="Pfam" id="PF25372"/>
    </source>
</evidence>